<evidence type="ECO:0000313" key="2">
    <source>
        <dbReference type="Proteomes" id="UP000232722"/>
    </source>
</evidence>
<dbReference type="Proteomes" id="UP000232722">
    <property type="component" value="Unassembled WGS sequence"/>
</dbReference>
<organism evidence="1 2">
    <name type="scientific">Rhizophagus irregularis</name>
    <dbReference type="NCBI Taxonomy" id="588596"/>
    <lineage>
        <taxon>Eukaryota</taxon>
        <taxon>Fungi</taxon>
        <taxon>Fungi incertae sedis</taxon>
        <taxon>Mucoromycota</taxon>
        <taxon>Glomeromycotina</taxon>
        <taxon>Glomeromycetes</taxon>
        <taxon>Glomerales</taxon>
        <taxon>Glomeraceae</taxon>
        <taxon>Rhizophagus</taxon>
    </lineage>
</organism>
<evidence type="ECO:0000313" key="1">
    <source>
        <dbReference type="EMBL" id="PKC06345.1"/>
    </source>
</evidence>
<sequence length="250" mass="28955">MKSKSRNGRFSEEPIGWSGNEKNPIVKLRQPFPQNPTYWKSDPVTILVSNFEKIQYKYAIHTSKSMLFGGEEKIEFEGIDAQVNHCIYDSIETNNFKDKIVDHQRYYISKREGSSHELPKYKIIKPYTENIKFRSYIEIAKWLIQLNFLSVLLTELENVSSSHDDAIALELHFKFGPKLKENITAITNLLHNDRLSYWAREGVIFMASGNPGKFNTAHLSSIFSCIELNNNLTFTALRIKNLFSMNNHAK</sequence>
<proteinExistence type="predicted"/>
<name>A0A2N0PHQ1_9GLOM</name>
<dbReference type="EMBL" id="LLXJ01000768">
    <property type="protein sequence ID" value="PKC06345.1"/>
    <property type="molecule type" value="Genomic_DNA"/>
</dbReference>
<gene>
    <name evidence="1" type="ORF">RhiirA5_501448</name>
</gene>
<comment type="caution">
    <text evidence="1">The sequence shown here is derived from an EMBL/GenBank/DDBJ whole genome shotgun (WGS) entry which is preliminary data.</text>
</comment>
<protein>
    <submittedName>
        <fullName evidence="1">Uncharacterized protein</fullName>
    </submittedName>
</protein>
<dbReference type="AlphaFoldDB" id="A0A2N0PHQ1"/>
<reference evidence="1 2" key="1">
    <citation type="submission" date="2016-04" db="EMBL/GenBank/DDBJ databases">
        <title>Genome analyses suggest a sexual origin of heterokaryosis in a supposedly ancient asexual fungus.</title>
        <authorList>
            <person name="Ropars J."/>
            <person name="Sedzielewska K."/>
            <person name="Noel J."/>
            <person name="Charron P."/>
            <person name="Farinelli L."/>
            <person name="Marton T."/>
            <person name="Kruger M."/>
            <person name="Pelin A."/>
            <person name="Brachmann A."/>
            <person name="Corradi N."/>
        </authorList>
    </citation>
    <scope>NUCLEOTIDE SEQUENCE [LARGE SCALE GENOMIC DNA]</scope>
    <source>
        <strain evidence="1 2">A5</strain>
    </source>
</reference>
<reference evidence="1 2" key="2">
    <citation type="submission" date="2017-09" db="EMBL/GenBank/DDBJ databases">
        <title>Extensive intraspecific genome diversity in a model arbuscular mycorrhizal fungus.</title>
        <authorList>
            <person name="Chen E.C."/>
            <person name="Morin E."/>
            <person name="Beaudet D."/>
            <person name="Noel J."/>
            <person name="Ndikumana S."/>
            <person name="Charron P."/>
            <person name="St-Onge C."/>
            <person name="Giorgi J."/>
            <person name="Grigoriev I.V."/>
            <person name="Roux C."/>
            <person name="Martin F.M."/>
            <person name="Corradi N."/>
        </authorList>
    </citation>
    <scope>NUCLEOTIDE SEQUENCE [LARGE SCALE GENOMIC DNA]</scope>
    <source>
        <strain evidence="1 2">A5</strain>
    </source>
</reference>
<accession>A0A2N0PHQ1</accession>
<dbReference type="VEuPathDB" id="FungiDB:RhiirA1_478515"/>